<reference evidence="1 2" key="1">
    <citation type="submission" date="2020-07" db="EMBL/GenBank/DDBJ databases">
        <title>Sequencing the genomes of 1000 actinobacteria strains.</title>
        <authorList>
            <person name="Klenk H.-P."/>
        </authorList>
    </citation>
    <scope>NUCLEOTIDE SEQUENCE [LARGE SCALE GENOMIC DNA]</scope>
    <source>
        <strain evidence="1 2">LI1</strain>
    </source>
</reference>
<accession>A0A7Z0EEV3</accession>
<sequence length="51" mass="5547">MSWVSLARPRSATSKRCCAVEPSSCVWGQVWGVDTPGCKAVDFGPHNVGYY</sequence>
<evidence type="ECO:0000313" key="1">
    <source>
        <dbReference type="EMBL" id="NYJ19694.1"/>
    </source>
</evidence>
<dbReference type="AlphaFoldDB" id="A0A7Z0EEV3"/>
<proteinExistence type="predicted"/>
<protein>
    <submittedName>
        <fullName evidence="1">Uncharacterized protein</fullName>
    </submittedName>
</protein>
<dbReference type="Proteomes" id="UP000537260">
    <property type="component" value="Unassembled WGS sequence"/>
</dbReference>
<organism evidence="1 2">
    <name type="scientific">Glaciibacter psychrotolerans</name>
    <dbReference type="NCBI Taxonomy" id="670054"/>
    <lineage>
        <taxon>Bacteria</taxon>
        <taxon>Bacillati</taxon>
        <taxon>Actinomycetota</taxon>
        <taxon>Actinomycetes</taxon>
        <taxon>Micrococcales</taxon>
        <taxon>Microbacteriaceae</taxon>
        <taxon>Glaciibacter</taxon>
    </lineage>
</organism>
<gene>
    <name evidence="1" type="ORF">HNR05_001485</name>
</gene>
<name>A0A7Z0EEV3_9MICO</name>
<evidence type="ECO:0000313" key="2">
    <source>
        <dbReference type="Proteomes" id="UP000537260"/>
    </source>
</evidence>
<comment type="caution">
    <text evidence="1">The sequence shown here is derived from an EMBL/GenBank/DDBJ whole genome shotgun (WGS) entry which is preliminary data.</text>
</comment>
<dbReference type="EMBL" id="JACCFM010000001">
    <property type="protein sequence ID" value="NYJ19694.1"/>
    <property type="molecule type" value="Genomic_DNA"/>
</dbReference>
<keyword evidence="2" id="KW-1185">Reference proteome</keyword>